<name>A0ABR3EJT9_9AGAR</name>
<proteinExistence type="predicted"/>
<organism evidence="1 2">
    <name type="scientific">Marasmius crinis-equi</name>
    <dbReference type="NCBI Taxonomy" id="585013"/>
    <lineage>
        <taxon>Eukaryota</taxon>
        <taxon>Fungi</taxon>
        <taxon>Dikarya</taxon>
        <taxon>Basidiomycota</taxon>
        <taxon>Agaricomycotina</taxon>
        <taxon>Agaricomycetes</taxon>
        <taxon>Agaricomycetidae</taxon>
        <taxon>Agaricales</taxon>
        <taxon>Marasmiineae</taxon>
        <taxon>Marasmiaceae</taxon>
        <taxon>Marasmius</taxon>
    </lineage>
</organism>
<reference evidence="1 2" key="1">
    <citation type="submission" date="2024-02" db="EMBL/GenBank/DDBJ databases">
        <title>A draft genome for the cacao thread blight pathogen Marasmius crinis-equi.</title>
        <authorList>
            <person name="Cohen S.P."/>
            <person name="Baruah I.K."/>
            <person name="Amoako-Attah I."/>
            <person name="Bukari Y."/>
            <person name="Meinhardt L.W."/>
            <person name="Bailey B.A."/>
        </authorList>
    </citation>
    <scope>NUCLEOTIDE SEQUENCE [LARGE SCALE GENOMIC DNA]</scope>
    <source>
        <strain evidence="1 2">GH-76</strain>
    </source>
</reference>
<accession>A0ABR3EJT9</accession>
<evidence type="ECO:0000313" key="2">
    <source>
        <dbReference type="Proteomes" id="UP001465976"/>
    </source>
</evidence>
<protein>
    <submittedName>
        <fullName evidence="1">Uncharacterized protein</fullName>
    </submittedName>
</protein>
<comment type="caution">
    <text evidence="1">The sequence shown here is derived from an EMBL/GenBank/DDBJ whole genome shotgun (WGS) entry which is preliminary data.</text>
</comment>
<dbReference type="Proteomes" id="UP001465976">
    <property type="component" value="Unassembled WGS sequence"/>
</dbReference>
<gene>
    <name evidence="1" type="ORF">V5O48_018923</name>
</gene>
<keyword evidence="2" id="KW-1185">Reference proteome</keyword>
<dbReference type="EMBL" id="JBAHYK010003866">
    <property type="protein sequence ID" value="KAL0563152.1"/>
    <property type="molecule type" value="Genomic_DNA"/>
</dbReference>
<evidence type="ECO:0000313" key="1">
    <source>
        <dbReference type="EMBL" id="KAL0563152.1"/>
    </source>
</evidence>
<sequence length="85" mass="9876">MRIQERRLCEQARARTHPYTRPSLPDESYDALYTPRIEDDSLLYLAFDVQAHHPIVVDLAENVDEDDHEPENAVGIIHVLVRRLA</sequence>